<evidence type="ECO:0000256" key="1">
    <source>
        <dbReference type="SAM" id="MobiDB-lite"/>
    </source>
</evidence>
<reference evidence="2" key="2">
    <citation type="submission" date="2018-05" db="EMBL/GenBank/DDBJ databases">
        <title>OmerRS3 (Oryza meridionalis Reference Sequence Version 3).</title>
        <authorList>
            <person name="Zhang J."/>
            <person name="Kudrna D."/>
            <person name="Lee S."/>
            <person name="Talag J."/>
            <person name="Welchert J."/>
            <person name="Wing R.A."/>
        </authorList>
    </citation>
    <scope>NUCLEOTIDE SEQUENCE [LARGE SCALE GENOMIC DNA]</scope>
    <source>
        <strain evidence="2">cv. OR44</strain>
    </source>
</reference>
<organism evidence="2">
    <name type="scientific">Oryza meridionalis</name>
    <dbReference type="NCBI Taxonomy" id="40149"/>
    <lineage>
        <taxon>Eukaryota</taxon>
        <taxon>Viridiplantae</taxon>
        <taxon>Streptophyta</taxon>
        <taxon>Embryophyta</taxon>
        <taxon>Tracheophyta</taxon>
        <taxon>Spermatophyta</taxon>
        <taxon>Magnoliopsida</taxon>
        <taxon>Liliopsida</taxon>
        <taxon>Poales</taxon>
        <taxon>Poaceae</taxon>
        <taxon>BOP clade</taxon>
        <taxon>Oryzoideae</taxon>
        <taxon>Oryzeae</taxon>
        <taxon>Oryzinae</taxon>
        <taxon>Oryza</taxon>
    </lineage>
</organism>
<reference evidence="2" key="1">
    <citation type="submission" date="2015-04" db="UniProtKB">
        <authorList>
            <consortium name="EnsemblPlants"/>
        </authorList>
    </citation>
    <scope>IDENTIFICATION</scope>
</reference>
<sequence length="92" mass="10087">MTIPPRRKRQGFHPGCLLRVIVAELARQAAPTPPQQSITLQLDQRPPNTHEPSCSKPTARLMTSETGRWKPTPHTTPTAPRSSPASTRSSLA</sequence>
<dbReference type="EnsemblPlants" id="OMERI08G08140.1">
    <property type="protein sequence ID" value="OMERI08G08140.1"/>
    <property type="gene ID" value="OMERI08G08140"/>
</dbReference>
<evidence type="ECO:0000313" key="3">
    <source>
        <dbReference type="Proteomes" id="UP000008021"/>
    </source>
</evidence>
<feature type="compositionally biased region" description="Polar residues" evidence="1">
    <location>
        <begin position="35"/>
        <end position="66"/>
    </location>
</feature>
<name>A0A0E0EJX5_9ORYZ</name>
<dbReference type="HOGENOM" id="CLU_180343_0_0_1"/>
<dbReference type="Gramene" id="OMERI08G08140.1">
    <property type="protein sequence ID" value="OMERI08G08140.1"/>
    <property type="gene ID" value="OMERI08G08140"/>
</dbReference>
<feature type="compositionally biased region" description="Low complexity" evidence="1">
    <location>
        <begin position="72"/>
        <end position="92"/>
    </location>
</feature>
<feature type="region of interest" description="Disordered" evidence="1">
    <location>
        <begin position="30"/>
        <end position="92"/>
    </location>
</feature>
<dbReference type="Proteomes" id="UP000008021">
    <property type="component" value="Chromosome 8"/>
</dbReference>
<proteinExistence type="predicted"/>
<protein>
    <submittedName>
        <fullName evidence="2">Uncharacterized protein</fullName>
    </submittedName>
</protein>
<evidence type="ECO:0000313" key="2">
    <source>
        <dbReference type="EnsemblPlants" id="OMERI08G08140.1"/>
    </source>
</evidence>
<accession>A0A0E0EJX5</accession>
<dbReference type="AlphaFoldDB" id="A0A0E0EJX5"/>
<keyword evidence="3" id="KW-1185">Reference proteome</keyword>